<dbReference type="OrthoDB" id="8883346at2"/>
<proteinExistence type="predicted"/>
<keyword evidence="1" id="KW-0732">Signal</keyword>
<accession>A0A254N7B6</accession>
<evidence type="ECO:0000313" key="3">
    <source>
        <dbReference type="Proteomes" id="UP000197446"/>
    </source>
</evidence>
<protein>
    <submittedName>
        <fullName evidence="2">Uncharacterized protein</fullName>
    </submittedName>
</protein>
<dbReference type="AlphaFoldDB" id="A0A254N7B6"/>
<sequence length="264" mass="28551">MPVLRSLPWLAALSGLALAAQAAAPLPPLPTQLACNPDANTRWALSRDGSGTPRQVSVSVTAGTRECDFASSGAPSALPGGGWRFDWQDEVLGQRQRVEVQPAGDGFRLTPQPAACGALRLPATVTLAPKAAGCTVSVDRDGAFEQFWQQLRDALARQDGERLQQLSMPQLEFVEGPDIVKAPASVMRRAARCLPRVTATTRPIELRDLLKPEQAPRLDMPPLSRKGDSRIDFAGAMSLRWTAQGWRMDGFNTSRDVFEKCPAP</sequence>
<organism evidence="2 3">
    <name type="scientific">Roseateles puraquae</name>
    <dbReference type="NCBI Taxonomy" id="431059"/>
    <lineage>
        <taxon>Bacteria</taxon>
        <taxon>Pseudomonadati</taxon>
        <taxon>Pseudomonadota</taxon>
        <taxon>Betaproteobacteria</taxon>
        <taxon>Burkholderiales</taxon>
        <taxon>Sphaerotilaceae</taxon>
        <taxon>Roseateles</taxon>
    </lineage>
</organism>
<comment type="caution">
    <text evidence="2">The sequence shown here is derived from an EMBL/GenBank/DDBJ whole genome shotgun (WGS) entry which is preliminary data.</text>
</comment>
<reference evidence="2 3" key="1">
    <citation type="journal article" date="2007" name="Int. J. Syst. Evol. Microbiol.">
        <title>Description of Pelomonas aquatica sp. nov. and Pelomonas puraquae sp. nov., isolated from industrial and haemodialysis water.</title>
        <authorList>
            <person name="Gomila M."/>
            <person name="Bowien B."/>
            <person name="Falsen E."/>
            <person name="Moore E.R."/>
            <person name="Lalucat J."/>
        </authorList>
    </citation>
    <scope>NUCLEOTIDE SEQUENCE [LARGE SCALE GENOMIC DNA]</scope>
    <source>
        <strain evidence="2 3">CCUG 52769</strain>
    </source>
</reference>
<dbReference type="RefSeq" id="WP_088484592.1">
    <property type="nucleotide sequence ID" value="NZ_JBCNLH010000007.1"/>
</dbReference>
<gene>
    <name evidence="2" type="ORF">CDO81_17890</name>
</gene>
<dbReference type="EMBL" id="NISI01000007">
    <property type="protein sequence ID" value="OWR02702.1"/>
    <property type="molecule type" value="Genomic_DNA"/>
</dbReference>
<keyword evidence="3" id="KW-1185">Reference proteome</keyword>
<name>A0A254N7B6_9BURK</name>
<evidence type="ECO:0000313" key="2">
    <source>
        <dbReference type="EMBL" id="OWR02702.1"/>
    </source>
</evidence>
<dbReference type="Proteomes" id="UP000197446">
    <property type="component" value="Unassembled WGS sequence"/>
</dbReference>
<evidence type="ECO:0000256" key="1">
    <source>
        <dbReference type="SAM" id="SignalP"/>
    </source>
</evidence>
<feature type="signal peptide" evidence="1">
    <location>
        <begin position="1"/>
        <end position="19"/>
    </location>
</feature>
<feature type="chain" id="PRO_5013123780" evidence="1">
    <location>
        <begin position="20"/>
        <end position="264"/>
    </location>
</feature>